<feature type="chain" id="PRO_5012894546" description="PEP-CTERM protein-sorting domain-containing protein" evidence="2">
    <location>
        <begin position="22"/>
        <end position="235"/>
    </location>
</feature>
<comment type="caution">
    <text evidence="3">The sequence shown here is derived from an EMBL/GenBank/DDBJ whole genome shotgun (WGS) entry which is preliminary data.</text>
</comment>
<accession>A0A219B5Y6</accession>
<feature type="signal peptide" evidence="2">
    <location>
        <begin position="1"/>
        <end position="21"/>
    </location>
</feature>
<dbReference type="NCBIfam" id="TIGR02595">
    <property type="entry name" value="PEP_CTERM"/>
    <property type="match status" value="1"/>
</dbReference>
<dbReference type="STRING" id="1234595.C725_2392"/>
<dbReference type="Proteomes" id="UP000198462">
    <property type="component" value="Unassembled WGS sequence"/>
</dbReference>
<feature type="transmembrane region" description="Helical" evidence="1">
    <location>
        <begin position="210"/>
        <end position="230"/>
    </location>
</feature>
<keyword evidence="4" id="KW-1185">Reference proteome</keyword>
<evidence type="ECO:0000256" key="2">
    <source>
        <dbReference type="SAM" id="SignalP"/>
    </source>
</evidence>
<organism evidence="3 4">
    <name type="scientific">Pacificimonas flava</name>
    <dbReference type="NCBI Taxonomy" id="1234595"/>
    <lineage>
        <taxon>Bacteria</taxon>
        <taxon>Pseudomonadati</taxon>
        <taxon>Pseudomonadota</taxon>
        <taxon>Alphaproteobacteria</taxon>
        <taxon>Sphingomonadales</taxon>
        <taxon>Sphingosinicellaceae</taxon>
        <taxon>Pacificimonas</taxon>
    </lineage>
</organism>
<gene>
    <name evidence="3" type="ORF">B5C34_06940</name>
</gene>
<keyword evidence="1" id="KW-0472">Membrane</keyword>
<evidence type="ECO:0000313" key="4">
    <source>
        <dbReference type="Proteomes" id="UP000198462"/>
    </source>
</evidence>
<keyword evidence="2" id="KW-0732">Signal</keyword>
<sequence length="235" mass="24381">MKYAVSALALAAAVSAAPASALVLYTEFGELPGATFGGSGISNDKVAITRETIGGEDVTLGLTVTPRGPGSSVFVDDPGVFQVGKGTAVGGASNTLGTLWQLGLYVDIGTLDLNVYDVILSYDVDPDFNNPGFLTLDDFIVGGVFEDTQHLLLESLYSFDNFPTVIPPFATDPFDPDGIADFDPWATGTYDFVLSVEGAQSAAVAVEANVVPAPAAFGLLGLGLLGLGAVRRRRR</sequence>
<dbReference type="OrthoDB" id="7067474at2"/>
<keyword evidence="1" id="KW-0812">Transmembrane</keyword>
<dbReference type="RefSeq" id="WP_088712005.1">
    <property type="nucleotide sequence ID" value="NZ_NFZT01000001.1"/>
</dbReference>
<keyword evidence="1" id="KW-1133">Transmembrane helix</keyword>
<protein>
    <recommendedName>
        <fullName evidence="5">PEP-CTERM protein-sorting domain-containing protein</fullName>
    </recommendedName>
</protein>
<dbReference type="AlphaFoldDB" id="A0A219B5Y6"/>
<name>A0A219B5Y6_9SPHN</name>
<proteinExistence type="predicted"/>
<evidence type="ECO:0000313" key="3">
    <source>
        <dbReference type="EMBL" id="OWV33219.1"/>
    </source>
</evidence>
<dbReference type="InterPro" id="IPR013424">
    <property type="entry name" value="Ice-binding_C"/>
</dbReference>
<dbReference type="EMBL" id="NFZT01000001">
    <property type="protein sequence ID" value="OWV33219.1"/>
    <property type="molecule type" value="Genomic_DNA"/>
</dbReference>
<reference evidence="4" key="1">
    <citation type="submission" date="2017-05" db="EMBL/GenBank/DDBJ databases">
        <authorList>
            <person name="Lin X."/>
        </authorList>
    </citation>
    <scope>NUCLEOTIDE SEQUENCE [LARGE SCALE GENOMIC DNA]</scope>
    <source>
        <strain evidence="4">JLT2012</strain>
    </source>
</reference>
<evidence type="ECO:0008006" key="5">
    <source>
        <dbReference type="Google" id="ProtNLM"/>
    </source>
</evidence>
<evidence type="ECO:0000256" key="1">
    <source>
        <dbReference type="SAM" id="Phobius"/>
    </source>
</evidence>